<evidence type="ECO:0000313" key="4">
    <source>
        <dbReference type="Proteomes" id="UP000014227"/>
    </source>
</evidence>
<evidence type="ECO:0000256" key="1">
    <source>
        <dbReference type="SAM" id="MobiDB-lite"/>
    </source>
</evidence>
<dbReference type="eggNOG" id="COG3951">
    <property type="taxonomic scope" value="Bacteria"/>
</dbReference>
<dbReference type="OrthoDB" id="9796740at2"/>
<evidence type="ECO:0000259" key="2">
    <source>
        <dbReference type="Pfam" id="PF10135"/>
    </source>
</evidence>
<reference evidence="4" key="1">
    <citation type="submission" date="2013-03" db="EMBL/GenBank/DDBJ databases">
        <title>Genome sequence of Chthonomonas calidirosea, the first sequenced genome from the Armatimonadetes phylum (formally candidate division OP10).</title>
        <authorList>
            <person name="Lee K.C.Y."/>
            <person name="Morgan X.C."/>
            <person name="Dunfield P.F."/>
            <person name="Tamas I."/>
            <person name="Houghton K.M."/>
            <person name="Vyssotski M."/>
            <person name="Ryan J.L.J."/>
            <person name="Lagutin K."/>
            <person name="McDonald I.R."/>
            <person name="Stott M.B."/>
        </authorList>
    </citation>
    <scope>NUCLEOTIDE SEQUENCE [LARGE SCALE GENOMIC DNA]</scope>
    <source>
        <strain evidence="4">DSM 23976 / ICMP 18418 / T49</strain>
    </source>
</reference>
<keyword evidence="4" id="KW-1185">Reference proteome</keyword>
<sequence>MDTVSSPTSAVSTTQGATPLQQQQARLKKATQEFEALFLTTLLRPTLKEMVGGDSLSDNSYEMGYYQDMMEHRLAEVLAKNGGLGLAKTLYNELAPHLRGVSTNAERKK</sequence>
<proteinExistence type="predicted"/>
<feature type="region of interest" description="Disordered" evidence="1">
    <location>
        <begin position="1"/>
        <end position="24"/>
    </location>
</feature>
<organism evidence="3 4">
    <name type="scientific">Chthonomonas calidirosea (strain DSM 23976 / ICMP 18418 / T49)</name>
    <dbReference type="NCBI Taxonomy" id="1303518"/>
    <lineage>
        <taxon>Bacteria</taxon>
        <taxon>Bacillati</taxon>
        <taxon>Armatimonadota</taxon>
        <taxon>Chthonomonadia</taxon>
        <taxon>Chthonomonadales</taxon>
        <taxon>Chthonomonadaceae</taxon>
        <taxon>Chthonomonas</taxon>
    </lineage>
</organism>
<evidence type="ECO:0000313" key="3">
    <source>
        <dbReference type="EMBL" id="CCW35889.1"/>
    </source>
</evidence>
<dbReference type="KEGG" id="ccz:CCALI_02082"/>
<accession>S0EVQ8</accession>
<feature type="compositionally biased region" description="Low complexity" evidence="1">
    <location>
        <begin position="1"/>
        <end position="14"/>
    </location>
</feature>
<feature type="domain" description="Flagellar protein FlgJ N-terminal" evidence="2">
    <location>
        <begin position="50"/>
        <end position="92"/>
    </location>
</feature>
<protein>
    <submittedName>
        <fullName evidence="3">Rod binding protein</fullName>
    </submittedName>
</protein>
<dbReference type="Pfam" id="PF10135">
    <property type="entry name" value="Rod-binding"/>
    <property type="match status" value="1"/>
</dbReference>
<dbReference type="InterPro" id="IPR019301">
    <property type="entry name" value="Flagellar_prot_FlgJ_N"/>
</dbReference>
<dbReference type="PATRIC" id="fig|1303518.3.peg.2150"/>
<dbReference type="HOGENOM" id="CLU_2179170_0_0_0"/>
<dbReference type="EMBL" id="HF951689">
    <property type="protein sequence ID" value="CCW35889.1"/>
    <property type="molecule type" value="Genomic_DNA"/>
</dbReference>
<dbReference type="AlphaFoldDB" id="S0EVQ8"/>
<dbReference type="InParanoid" id="S0EVQ8"/>
<dbReference type="RefSeq" id="WP_016483413.1">
    <property type="nucleotide sequence ID" value="NC_021487.1"/>
</dbReference>
<feature type="compositionally biased region" description="Polar residues" evidence="1">
    <location>
        <begin position="15"/>
        <end position="24"/>
    </location>
</feature>
<dbReference type="STRING" id="454171.CP488_02008"/>
<gene>
    <name evidence="3" type="ORF">CCALI_02082</name>
</gene>
<dbReference type="Proteomes" id="UP000014227">
    <property type="component" value="Chromosome I"/>
</dbReference>
<name>S0EVQ8_CHTCT</name>